<feature type="domain" description="SET" evidence="3">
    <location>
        <begin position="15"/>
        <end position="125"/>
    </location>
</feature>
<evidence type="ECO:0000259" key="4">
    <source>
        <dbReference type="PROSITE" id="PS50868"/>
    </source>
</evidence>
<keyword evidence="2" id="KW-0949">S-adenosyl-L-methionine</keyword>
<dbReference type="Gene3D" id="2.170.270.10">
    <property type="entry name" value="SET domain"/>
    <property type="match status" value="1"/>
</dbReference>
<proteinExistence type="predicted"/>
<dbReference type="InterPro" id="IPR053201">
    <property type="entry name" value="Flavunoidine_N-MTase"/>
</dbReference>
<comment type="caution">
    <text evidence="5">The sequence shown here is derived from an EMBL/GenBank/DDBJ whole genome shotgun (WGS) entry which is preliminary data.</text>
</comment>
<keyword evidence="6" id="KW-1185">Reference proteome</keyword>
<dbReference type="RefSeq" id="WP_311707589.1">
    <property type="nucleotide sequence ID" value="NZ_JAVREL010000021.1"/>
</dbReference>
<reference evidence="6" key="1">
    <citation type="submission" date="2023-07" db="EMBL/GenBank/DDBJ databases">
        <title>30 novel species of actinomycetes from the DSMZ collection.</title>
        <authorList>
            <person name="Nouioui I."/>
        </authorList>
    </citation>
    <scope>NUCLEOTIDE SEQUENCE [LARGE SCALE GENOMIC DNA]</scope>
    <source>
        <strain evidence="6">DSM 44938</strain>
    </source>
</reference>
<protein>
    <submittedName>
        <fullName evidence="5">SET domain-containing protein-lysine N-methyltransferase</fullName>
    </submittedName>
</protein>
<evidence type="ECO:0000256" key="1">
    <source>
        <dbReference type="ARBA" id="ARBA00022679"/>
    </source>
</evidence>
<evidence type="ECO:0000256" key="2">
    <source>
        <dbReference type="ARBA" id="ARBA00022691"/>
    </source>
</evidence>
<sequence>MTDAVPPEPDCWLHPDIEPRPSPIAGTGLFARARVPAGTVVSRLGGRLVSWPELDELFAEAARLPDAPFIDTITVTETAHLVLPPRRANGYGNHSCDPNTWWAGDYGFAARRDIAAGEEVTSDYATTSAAPDFSLTCSCGSPRCRGLITAEDWRLPELQERYGDHWVPALAARIARGA</sequence>
<dbReference type="InterPro" id="IPR003616">
    <property type="entry name" value="Post-SET_dom"/>
</dbReference>
<dbReference type="EMBL" id="JAVREL010000021">
    <property type="protein sequence ID" value="MDT0346464.1"/>
    <property type="molecule type" value="Genomic_DNA"/>
</dbReference>
<feature type="domain" description="Post-SET" evidence="4">
    <location>
        <begin position="133"/>
        <end position="149"/>
    </location>
</feature>
<keyword evidence="1" id="KW-0808">Transferase</keyword>
<organism evidence="5 6">
    <name type="scientific">Streptomyces litchfieldiae</name>
    <dbReference type="NCBI Taxonomy" id="3075543"/>
    <lineage>
        <taxon>Bacteria</taxon>
        <taxon>Bacillati</taxon>
        <taxon>Actinomycetota</taxon>
        <taxon>Actinomycetes</taxon>
        <taxon>Kitasatosporales</taxon>
        <taxon>Streptomycetaceae</taxon>
        <taxon>Streptomyces</taxon>
    </lineage>
</organism>
<gene>
    <name evidence="5" type="ORF">RM590_28355</name>
</gene>
<evidence type="ECO:0000313" key="6">
    <source>
        <dbReference type="Proteomes" id="UP001183246"/>
    </source>
</evidence>
<dbReference type="Proteomes" id="UP001183246">
    <property type="component" value="Unassembled WGS sequence"/>
</dbReference>
<dbReference type="Pfam" id="PF00856">
    <property type="entry name" value="SET"/>
    <property type="match status" value="1"/>
</dbReference>
<dbReference type="PANTHER" id="PTHR12350:SF19">
    <property type="entry name" value="SET DOMAIN-CONTAINING PROTEIN"/>
    <property type="match status" value="1"/>
</dbReference>
<dbReference type="PANTHER" id="PTHR12350">
    <property type="entry name" value="HISTONE-LYSINE N-METHYLTRANSFERASE-RELATED"/>
    <property type="match status" value="1"/>
</dbReference>
<evidence type="ECO:0000313" key="5">
    <source>
        <dbReference type="EMBL" id="MDT0346464.1"/>
    </source>
</evidence>
<accession>A0ABU2N126</accession>
<dbReference type="InterPro" id="IPR046341">
    <property type="entry name" value="SET_dom_sf"/>
</dbReference>
<dbReference type="PROSITE" id="PS50280">
    <property type="entry name" value="SET"/>
    <property type="match status" value="1"/>
</dbReference>
<dbReference type="InterPro" id="IPR001214">
    <property type="entry name" value="SET_dom"/>
</dbReference>
<evidence type="ECO:0000259" key="3">
    <source>
        <dbReference type="PROSITE" id="PS50280"/>
    </source>
</evidence>
<name>A0ABU2N126_9ACTN</name>
<dbReference type="PROSITE" id="PS50868">
    <property type="entry name" value="POST_SET"/>
    <property type="match status" value="1"/>
</dbReference>
<dbReference type="SUPFAM" id="SSF82199">
    <property type="entry name" value="SET domain"/>
    <property type="match status" value="1"/>
</dbReference>